<dbReference type="Proteomes" id="UP000028880">
    <property type="component" value="Unassembled WGS sequence"/>
</dbReference>
<protein>
    <submittedName>
        <fullName evidence="7">Pigment production hydroxylase</fullName>
    </submittedName>
</protein>
<dbReference type="GO" id="GO:0050660">
    <property type="term" value="F:flavin adenine dinucleotide binding"/>
    <property type="evidence" value="ECO:0007669"/>
    <property type="project" value="InterPro"/>
</dbReference>
<dbReference type="PIRSF" id="PIRSF016578">
    <property type="entry name" value="HsaA"/>
    <property type="match status" value="1"/>
</dbReference>
<dbReference type="Gene3D" id="1.20.140.10">
    <property type="entry name" value="Butyryl-CoA Dehydrogenase, subunit A, domain 3"/>
    <property type="match status" value="1"/>
</dbReference>
<evidence type="ECO:0000256" key="4">
    <source>
        <dbReference type="ARBA" id="ARBA00049661"/>
    </source>
</evidence>
<dbReference type="SUPFAM" id="SSF56645">
    <property type="entry name" value="Acyl-CoA dehydrogenase NM domain-like"/>
    <property type="match status" value="1"/>
</dbReference>
<dbReference type="InterPro" id="IPR050741">
    <property type="entry name" value="Acyl-CoA_dehydrogenase"/>
</dbReference>
<dbReference type="EMBL" id="HG964446">
    <property type="protein sequence ID" value="CDO87683.1"/>
    <property type="molecule type" value="Genomic_DNA"/>
</dbReference>
<dbReference type="AlphaFoldDB" id="A0A024JWT0"/>
<dbReference type="STRING" id="47839.BN973_02039"/>
<dbReference type="SUPFAM" id="SSF47203">
    <property type="entry name" value="Acyl-CoA dehydrogenase C-terminal domain-like"/>
    <property type="match status" value="1"/>
</dbReference>
<dbReference type="RefSeq" id="WP_036467786.1">
    <property type="nucleotide sequence ID" value="NZ_HG964446.1"/>
</dbReference>
<evidence type="ECO:0000256" key="1">
    <source>
        <dbReference type="ARBA" id="ARBA00022630"/>
    </source>
</evidence>
<dbReference type="OrthoDB" id="3404950at2"/>
<dbReference type="GO" id="GO:0033539">
    <property type="term" value="P:fatty acid beta-oxidation using acyl-CoA dehydrogenase"/>
    <property type="evidence" value="ECO:0007669"/>
    <property type="project" value="TreeGrafter"/>
</dbReference>
<dbReference type="Pfam" id="PF08028">
    <property type="entry name" value="Acyl-CoA_dh_2"/>
    <property type="match status" value="1"/>
</dbReference>
<evidence type="ECO:0000256" key="2">
    <source>
        <dbReference type="ARBA" id="ARBA00022827"/>
    </source>
</evidence>
<dbReference type="InterPro" id="IPR046373">
    <property type="entry name" value="Acyl-CoA_Oxase/DH_mid-dom_sf"/>
</dbReference>
<organism evidence="7">
    <name type="scientific">Mycobacterium triplex</name>
    <dbReference type="NCBI Taxonomy" id="47839"/>
    <lineage>
        <taxon>Bacteria</taxon>
        <taxon>Bacillati</taxon>
        <taxon>Actinomycetota</taxon>
        <taxon>Actinomycetes</taxon>
        <taxon>Mycobacteriales</taxon>
        <taxon>Mycobacteriaceae</taxon>
        <taxon>Mycobacterium</taxon>
        <taxon>Mycobacterium simiae complex</taxon>
    </lineage>
</organism>
<dbReference type="PANTHER" id="PTHR48083:SF19">
    <property type="entry name" value="FLAVIN-DEPENDENT MONOOXYGENASE, OXYGENASE SUBUNIT HSAA"/>
    <property type="match status" value="1"/>
</dbReference>
<evidence type="ECO:0000256" key="3">
    <source>
        <dbReference type="ARBA" id="ARBA00023002"/>
    </source>
</evidence>
<dbReference type="InterPro" id="IPR013786">
    <property type="entry name" value="AcylCoA_DH/ox_N"/>
</dbReference>
<sequence>MTTSSAQCPTAHEELLADAVRLQPLLRESTLASEAMRKLPQEAIDALTEAGFFRLLKPRRFGGVHARQRTMLEIAETLGQANASAAWLVSIGATAAVVARHGSEQAQSEIFRAPDSRIAGGLAPGSARRVDGGLSISGSWSYASGAPHADWASIGVVVPDQDNAGMQTFLCFVPATEVRLRDTWHTAGMRGTASQTFLADQVFVPEHRAIAFESLAAGRMPGGGSGYRLPLAPVAALLLVGPLLGLGQAAADLVLQTAPSKSLSDTSFVHQSDSAGVQIQVAEAQLKLRSARLHAFEVADALDSGEIVNGEAGYPLRALARAQCGYAARQVLEAIQILINVHGAGSFADSSAMQQYWRDANVAARHAALNSYVGYEIYGKSLLGVPERIAPLV</sequence>
<dbReference type="Gene3D" id="1.10.540.10">
    <property type="entry name" value="Acyl-CoA dehydrogenase/oxidase, N-terminal domain"/>
    <property type="match status" value="1"/>
</dbReference>
<keyword evidence="1" id="KW-0285">Flavoprotein</keyword>
<proteinExistence type="inferred from homology"/>
<dbReference type="GO" id="GO:0003995">
    <property type="term" value="F:acyl-CoA dehydrogenase activity"/>
    <property type="evidence" value="ECO:0007669"/>
    <property type="project" value="TreeGrafter"/>
</dbReference>
<dbReference type="Gene3D" id="2.40.110.10">
    <property type="entry name" value="Butyryl-CoA Dehydrogenase, subunit A, domain 2"/>
    <property type="match status" value="1"/>
</dbReference>
<dbReference type="GO" id="GO:0005737">
    <property type="term" value="C:cytoplasm"/>
    <property type="evidence" value="ECO:0007669"/>
    <property type="project" value="TreeGrafter"/>
</dbReference>
<evidence type="ECO:0000259" key="5">
    <source>
        <dbReference type="Pfam" id="PF02771"/>
    </source>
</evidence>
<dbReference type="InterPro" id="IPR037069">
    <property type="entry name" value="AcylCoA_DH/ox_N_sf"/>
</dbReference>
<gene>
    <name evidence="7" type="ORF">BN973_02039</name>
</gene>
<feature type="domain" description="Acyl-CoA dehydrogenase C-terminal" evidence="6">
    <location>
        <begin position="239"/>
        <end position="370"/>
    </location>
</feature>
<name>A0A024JWT0_9MYCO</name>
<accession>A0A024JWT0</accession>
<keyword evidence="3" id="KW-0560">Oxidoreductase</keyword>
<dbReference type="InterPro" id="IPR036250">
    <property type="entry name" value="AcylCo_DH-like_C"/>
</dbReference>
<comment type="similarity">
    <text evidence="4">Belongs to the HpaH/HsaA monooxygenase family.</text>
</comment>
<dbReference type="GO" id="GO:0016712">
    <property type="term" value="F:oxidoreductase activity, acting on paired donors, with incorporation or reduction of molecular oxygen, reduced flavin or flavoprotein as one donor, and incorporation of one atom of oxygen"/>
    <property type="evidence" value="ECO:0007669"/>
    <property type="project" value="TreeGrafter"/>
</dbReference>
<dbReference type="InterPro" id="IPR013107">
    <property type="entry name" value="Acyl-CoA_DH_C"/>
</dbReference>
<reference evidence="7" key="1">
    <citation type="journal article" date="2014" name="Genome Announc.">
        <title>Draft Genome Sequence of Mycobacterium triplex DSM 44626.</title>
        <authorList>
            <person name="Sassi M."/>
            <person name="Croce O."/>
            <person name="Robert C."/>
            <person name="Raoult D."/>
            <person name="Drancourt M."/>
        </authorList>
    </citation>
    <scope>NUCLEOTIDE SEQUENCE [LARGE SCALE GENOMIC DNA]</scope>
    <source>
        <strain evidence="7">DSM 44626</strain>
    </source>
</reference>
<evidence type="ECO:0000313" key="7">
    <source>
        <dbReference type="EMBL" id="CDO87683.1"/>
    </source>
</evidence>
<reference evidence="7" key="2">
    <citation type="submission" date="2014-04" db="EMBL/GenBank/DDBJ databases">
        <authorList>
            <person name="Xu Y.W."/>
            <person name="Yang Q."/>
        </authorList>
    </citation>
    <scope>NUCLEOTIDE SEQUENCE</scope>
    <source>
        <strain evidence="7">DSM 44626</strain>
    </source>
</reference>
<evidence type="ECO:0000259" key="6">
    <source>
        <dbReference type="Pfam" id="PF08028"/>
    </source>
</evidence>
<dbReference type="InterPro" id="IPR009100">
    <property type="entry name" value="AcylCoA_DH/oxidase_NM_dom_sf"/>
</dbReference>
<dbReference type="PANTHER" id="PTHR48083">
    <property type="entry name" value="MEDIUM-CHAIN SPECIFIC ACYL-COA DEHYDROGENASE, MITOCHONDRIAL-RELATED"/>
    <property type="match status" value="1"/>
</dbReference>
<dbReference type="HOGENOM" id="CLU_018204_2_0_11"/>
<dbReference type="eggNOG" id="COG1960">
    <property type="taxonomic scope" value="Bacteria"/>
</dbReference>
<feature type="domain" description="Acyl-CoA dehydrogenase/oxidase N-terminal" evidence="5">
    <location>
        <begin position="35"/>
        <end position="109"/>
    </location>
</feature>
<dbReference type="Pfam" id="PF02771">
    <property type="entry name" value="Acyl-CoA_dh_N"/>
    <property type="match status" value="1"/>
</dbReference>
<keyword evidence="2" id="KW-0274">FAD</keyword>